<reference evidence="2 3" key="1">
    <citation type="journal article" date="2018" name="BMC Genomics">
        <title>The genome of Naegleria lovaniensis, the basis for a comparative approach to unravel pathogenicity factors of the human pathogenic amoeba N. fowleri.</title>
        <authorList>
            <person name="Liechti N."/>
            <person name="Schurch N."/>
            <person name="Bruggmann R."/>
            <person name="Wittwer M."/>
        </authorList>
    </citation>
    <scope>NUCLEOTIDE SEQUENCE [LARGE SCALE GENOMIC DNA]</scope>
    <source>
        <strain evidence="2 3">ATCC 30569</strain>
    </source>
</reference>
<dbReference type="GeneID" id="68104851"/>
<comment type="caution">
    <text evidence="2">The sequence shown here is derived from an EMBL/GenBank/DDBJ whole genome shotgun (WGS) entry which is preliminary data.</text>
</comment>
<dbReference type="Gene3D" id="3.40.50.1820">
    <property type="entry name" value="alpha/beta hydrolase"/>
    <property type="match status" value="1"/>
</dbReference>
<dbReference type="InterPro" id="IPR029058">
    <property type="entry name" value="AB_hydrolase_fold"/>
</dbReference>
<accession>A0AA88GZN3</accession>
<keyword evidence="1" id="KW-1133">Transmembrane helix</keyword>
<evidence type="ECO:0000313" key="3">
    <source>
        <dbReference type="Proteomes" id="UP000816034"/>
    </source>
</evidence>
<evidence type="ECO:0000313" key="2">
    <source>
        <dbReference type="EMBL" id="KAG2392145.1"/>
    </source>
</evidence>
<sequence>MGLLDDIPSSEKVRKSKLTCKQLSCRITLCLSISCAILCAVIAALIIIAWFSVGSVLWNMAFGVDLAYDCDEFRANSPSNFTINYRCPPLVEPVSQWETRLAPFFVNPKNVEIVHFPSRTPGWVSGFGPANITATLMKHDLINSTSKFIITIHGYKVCRYRSESMLPSTMLYHMGYNILQVDLRNHGDSGIYQQLPYVSFGNFEHLDILGGMDFIFSRYSFLNKTDSIGLFGTSMGGATALVSFSLEKNFKVAFVDSPPCDVVRTLQKAAEDIAGNAISSVAMNAIKSMVPVKAPAMGFPPFYNDPYQLLTNVDLSGNRKLFFLHIEDDSIVPTVNHYICLNATKLSIEKNQYSANSVESYLGTIEFPYDIKNRTRTYCNKHLSYMFVHLDEFRNMLYNFFKVNL</sequence>
<keyword evidence="3" id="KW-1185">Reference proteome</keyword>
<name>A0AA88GZN3_NAELO</name>
<organism evidence="2 3">
    <name type="scientific">Naegleria lovaniensis</name>
    <name type="common">Amoeba</name>
    <dbReference type="NCBI Taxonomy" id="51637"/>
    <lineage>
        <taxon>Eukaryota</taxon>
        <taxon>Discoba</taxon>
        <taxon>Heterolobosea</taxon>
        <taxon>Tetramitia</taxon>
        <taxon>Eutetramitia</taxon>
        <taxon>Vahlkampfiidae</taxon>
        <taxon>Naegleria</taxon>
    </lineage>
</organism>
<keyword evidence="1" id="KW-0812">Transmembrane</keyword>
<gene>
    <name evidence="2" type="ORF">C9374_012397</name>
</gene>
<dbReference type="EMBL" id="PYSW02000005">
    <property type="protein sequence ID" value="KAG2392145.1"/>
    <property type="molecule type" value="Genomic_DNA"/>
</dbReference>
<dbReference type="RefSeq" id="XP_044554039.1">
    <property type="nucleotide sequence ID" value="XM_044688158.1"/>
</dbReference>
<protein>
    <recommendedName>
        <fullName evidence="4">Peptidase S9 prolyl oligopeptidase catalytic domain-containing protein</fullName>
    </recommendedName>
</protein>
<evidence type="ECO:0008006" key="4">
    <source>
        <dbReference type="Google" id="ProtNLM"/>
    </source>
</evidence>
<dbReference type="AlphaFoldDB" id="A0AA88GZN3"/>
<proteinExistence type="predicted"/>
<dbReference type="Proteomes" id="UP000816034">
    <property type="component" value="Unassembled WGS sequence"/>
</dbReference>
<keyword evidence="1" id="KW-0472">Membrane</keyword>
<dbReference type="SUPFAM" id="SSF53474">
    <property type="entry name" value="alpha/beta-Hydrolases"/>
    <property type="match status" value="1"/>
</dbReference>
<evidence type="ECO:0000256" key="1">
    <source>
        <dbReference type="SAM" id="Phobius"/>
    </source>
</evidence>
<feature type="transmembrane region" description="Helical" evidence="1">
    <location>
        <begin position="27"/>
        <end position="51"/>
    </location>
</feature>